<keyword evidence="14" id="KW-1185">Reference proteome</keyword>
<reference evidence="13 14" key="1">
    <citation type="submission" date="2016-03" db="EMBL/GenBank/DDBJ databases">
        <authorList>
            <person name="Ploux O."/>
        </authorList>
    </citation>
    <scope>NUCLEOTIDE SEQUENCE [LARGE SCALE GENOMIC DNA]</scope>
    <source>
        <strain evidence="13 14">UAMH 11012</strain>
    </source>
</reference>
<evidence type="ECO:0000256" key="7">
    <source>
        <dbReference type="ARBA" id="ARBA00031190"/>
    </source>
</evidence>
<dbReference type="EMBL" id="FJOG01000010">
    <property type="protein sequence ID" value="CZR57467.1"/>
    <property type="molecule type" value="Genomic_DNA"/>
</dbReference>
<dbReference type="PANTHER" id="PTHR45887">
    <property type="entry name" value="TRANSLATION INITIATION FACTOR EIF-2B SUBUNIT EPSILON"/>
    <property type="match status" value="1"/>
</dbReference>
<dbReference type="FunFam" id="3.90.550.10:FF:000066">
    <property type="entry name" value="Translation initiation factor eIF-2B subunit epsilon"/>
    <property type="match status" value="1"/>
</dbReference>
<protein>
    <recommendedName>
        <fullName evidence="3">Mannose-1-phosphate guanyltransferase</fullName>
    </recommendedName>
    <alternativeName>
        <fullName evidence="7">GDP-mannose pyrophosphorylase</fullName>
    </alternativeName>
    <alternativeName>
        <fullName evidence="6">GTP-mannose-1-phosphate guanylyltransferase</fullName>
    </alternativeName>
    <alternativeName>
        <fullName evidence="8">Translation initiation factor eIF2B subunit epsilon</fullName>
    </alternativeName>
    <alternativeName>
        <fullName evidence="9">eIF2B GDP-GTP exchange factor subunit epsilon</fullName>
    </alternativeName>
</protein>
<dbReference type="GO" id="GO:0005085">
    <property type="term" value="F:guanyl-nucleotide exchange factor activity"/>
    <property type="evidence" value="ECO:0007669"/>
    <property type="project" value="EnsemblFungi"/>
</dbReference>
<dbReference type="GO" id="GO:0003743">
    <property type="term" value="F:translation initiation factor activity"/>
    <property type="evidence" value="ECO:0007669"/>
    <property type="project" value="UniProtKB-KW"/>
</dbReference>
<evidence type="ECO:0000256" key="1">
    <source>
        <dbReference type="ARBA" id="ARBA00004514"/>
    </source>
</evidence>
<dbReference type="InterPro" id="IPR029044">
    <property type="entry name" value="Nucleotide-diphossugar_trans"/>
</dbReference>
<dbReference type="OrthoDB" id="424572at2759"/>
<dbReference type="Gene3D" id="3.90.550.10">
    <property type="entry name" value="Spore Coat Polysaccharide Biosynthesis Protein SpsA, Chain A"/>
    <property type="match status" value="1"/>
</dbReference>
<evidence type="ECO:0000256" key="4">
    <source>
        <dbReference type="ARBA" id="ARBA00022490"/>
    </source>
</evidence>
<sequence length="733" mass="80733">MSHAQKSAKGAGGGGKPVPKSKKGGASGQKKPEDEREETLQAVVLADSFETRFIPFTIETPRCLLPLANTPLIEYTLEFLAMSGVADIYIYCGAHTTEVETYLQTSKWHPSSPASPFISLEIVKTTARSIGDAMRDLDSRDLITGDFLLVHGDLVSNLPIDAALAAHRARRIADKNAIMTMILRAGGLGSHRTKSKGIEPVFVIDPTKNRCLHYEEMHPLQANKYVNIDPELLSTHNEMEIRTDLIDCGIDICTPDVLALWAESFDYEVPRRHFLHGVLKDYELNGKTIHTEIVEEHYAARVFNLQSYESVSKDVLGRWTYPLVPDSNLIAGQSYKFERGGLCKENGVILARTCKAGKRTVLGKDTSIGDGSVISNSIIGRRCQIGKNVLINDSYIWDDVAVGDGTTVNRAIIANEVVIGKKCKLQPGSLISYGVRIADNKDIKSGSRITRAKRKVDDYDSEDISFEAVPSDPLIVGEGGEGYAYDNEEDSDDEASAFHSNLIYSTAHLNISSESISTLRSDISADTPTETPRSRTSSFVSVSDDGEAGSSNEGFHKDAVAGLLDALRKGEDFDGAKLEFMGLRLSNNATDHQMRRAIVVAFTKYISELVEKESLGASEAAKKAFSAPGAVKFLNEQAVGLEKEEDDQVDFLICLQKDLVHRNNGAVVLAAVCQQLYQVEVIEEEGFMKWWNDAEKLGDEEDGEMKNVRERTQVFIDWLQEAEEDDSSEEESD</sequence>
<comment type="subunit">
    <text evidence="10">Component of the translation initiation factor 2B (eIF2B) complex which is a heterodecamer of two sets of five different subunits: alpha, beta, gamma, delta and epsilon. Subunits alpha, beta and delta comprise a regulatory subcomplex and subunits epsilon and gamma comprise a catalytic subcomplex. Within the complex, the hexameric regulatory complex resides at the center, with the two heterodimeric catalytic subcomplexes bound on opposite sides.</text>
</comment>
<dbReference type="CDD" id="cd04197">
    <property type="entry name" value="eIF-2B_epsilon_N"/>
    <property type="match status" value="1"/>
</dbReference>
<gene>
    <name evidence="13" type="ORF">PAC_07356</name>
</gene>
<dbReference type="AlphaFoldDB" id="A0A1L7WXG3"/>
<dbReference type="Pfam" id="PF25084">
    <property type="entry name" value="LbH_EIF2B"/>
    <property type="match status" value="1"/>
</dbReference>
<evidence type="ECO:0000256" key="2">
    <source>
        <dbReference type="ARBA" id="ARBA00007878"/>
    </source>
</evidence>
<comment type="similarity">
    <text evidence="2">Belongs to the eIF-2B gamma/epsilon subunits family.</text>
</comment>
<dbReference type="Pfam" id="PF02020">
    <property type="entry name" value="W2"/>
    <property type="match status" value="1"/>
</dbReference>
<dbReference type="STRING" id="576137.A0A1L7WXG3"/>
<dbReference type="SMART" id="SM00515">
    <property type="entry name" value="eIF5C"/>
    <property type="match status" value="1"/>
</dbReference>
<keyword evidence="4" id="KW-0963">Cytoplasm</keyword>
<dbReference type="GO" id="GO:0002183">
    <property type="term" value="P:cytoplasmic translational initiation"/>
    <property type="evidence" value="ECO:0007669"/>
    <property type="project" value="EnsemblFungi"/>
</dbReference>
<dbReference type="InterPro" id="IPR005835">
    <property type="entry name" value="NTP_transferase_dom"/>
</dbReference>
<organism evidence="13 14">
    <name type="scientific">Phialocephala subalpina</name>
    <dbReference type="NCBI Taxonomy" id="576137"/>
    <lineage>
        <taxon>Eukaryota</taxon>
        <taxon>Fungi</taxon>
        <taxon>Dikarya</taxon>
        <taxon>Ascomycota</taxon>
        <taxon>Pezizomycotina</taxon>
        <taxon>Leotiomycetes</taxon>
        <taxon>Helotiales</taxon>
        <taxon>Mollisiaceae</taxon>
        <taxon>Phialocephala</taxon>
        <taxon>Phialocephala fortinii species complex</taxon>
    </lineage>
</organism>
<evidence type="ECO:0000256" key="9">
    <source>
        <dbReference type="ARBA" id="ARBA00044345"/>
    </source>
</evidence>
<evidence type="ECO:0000313" key="13">
    <source>
        <dbReference type="EMBL" id="CZR57467.1"/>
    </source>
</evidence>
<evidence type="ECO:0000256" key="11">
    <source>
        <dbReference type="SAM" id="MobiDB-lite"/>
    </source>
</evidence>
<dbReference type="Gene3D" id="1.25.40.180">
    <property type="match status" value="1"/>
</dbReference>
<dbReference type="PROSITE" id="PS51363">
    <property type="entry name" value="W2"/>
    <property type="match status" value="1"/>
</dbReference>
<keyword evidence="5 13" id="KW-0648">Protein biosynthesis</keyword>
<dbReference type="CDD" id="cd05787">
    <property type="entry name" value="LbH_eIF2B_epsilon"/>
    <property type="match status" value="1"/>
</dbReference>
<dbReference type="Pfam" id="PF00483">
    <property type="entry name" value="NTP_transferase"/>
    <property type="match status" value="1"/>
</dbReference>
<evidence type="ECO:0000256" key="3">
    <source>
        <dbReference type="ARBA" id="ARBA00018601"/>
    </source>
</evidence>
<feature type="region of interest" description="Disordered" evidence="11">
    <location>
        <begin position="1"/>
        <end position="38"/>
    </location>
</feature>
<evidence type="ECO:0000256" key="8">
    <source>
        <dbReference type="ARBA" id="ARBA00044144"/>
    </source>
</evidence>
<dbReference type="InterPro" id="IPR035543">
    <property type="entry name" value="eIF-2B_epsilon_N"/>
</dbReference>
<evidence type="ECO:0000256" key="6">
    <source>
        <dbReference type="ARBA" id="ARBA00030179"/>
    </source>
</evidence>
<dbReference type="SUPFAM" id="SSF53448">
    <property type="entry name" value="Nucleotide-diphospho-sugar transferases"/>
    <property type="match status" value="1"/>
</dbReference>
<feature type="compositionally biased region" description="Low complexity" evidence="11">
    <location>
        <begin position="527"/>
        <end position="538"/>
    </location>
</feature>
<keyword evidence="5 13" id="KW-0396">Initiation factor</keyword>
<evidence type="ECO:0000256" key="10">
    <source>
        <dbReference type="ARBA" id="ARBA00046432"/>
    </source>
</evidence>
<dbReference type="Gene3D" id="2.160.10.10">
    <property type="entry name" value="Hexapeptide repeat proteins"/>
    <property type="match status" value="1"/>
</dbReference>
<evidence type="ECO:0000256" key="5">
    <source>
        <dbReference type="ARBA" id="ARBA00022540"/>
    </source>
</evidence>
<name>A0A1L7WXG3_9HELO</name>
<dbReference type="GO" id="GO:0005829">
    <property type="term" value="C:cytosol"/>
    <property type="evidence" value="ECO:0007669"/>
    <property type="project" value="UniProtKB-SubCell"/>
</dbReference>
<dbReference type="InterPro" id="IPR016024">
    <property type="entry name" value="ARM-type_fold"/>
</dbReference>
<evidence type="ECO:0000313" key="14">
    <source>
        <dbReference type="Proteomes" id="UP000184330"/>
    </source>
</evidence>
<proteinExistence type="inferred from homology"/>
<dbReference type="GO" id="GO:0005851">
    <property type="term" value="C:eukaryotic translation initiation factor 2B complex"/>
    <property type="evidence" value="ECO:0007669"/>
    <property type="project" value="EnsemblFungi"/>
</dbReference>
<dbReference type="InterPro" id="IPR003307">
    <property type="entry name" value="W2_domain"/>
</dbReference>
<dbReference type="CDD" id="cd11558">
    <property type="entry name" value="W2_eIF2B_epsilon"/>
    <property type="match status" value="1"/>
</dbReference>
<accession>A0A1L7WXG3</accession>
<dbReference type="PANTHER" id="PTHR45887:SF1">
    <property type="entry name" value="TRANSLATION INITIATION FACTOR EIF-2B SUBUNIT EPSILON"/>
    <property type="match status" value="1"/>
</dbReference>
<evidence type="ECO:0000259" key="12">
    <source>
        <dbReference type="PROSITE" id="PS51363"/>
    </source>
</evidence>
<feature type="domain" description="W2" evidence="12">
    <location>
        <begin position="549"/>
        <end position="729"/>
    </location>
</feature>
<dbReference type="InterPro" id="IPR051956">
    <property type="entry name" value="eIF2B_epsilon"/>
</dbReference>
<dbReference type="SUPFAM" id="SSF48371">
    <property type="entry name" value="ARM repeat"/>
    <property type="match status" value="1"/>
</dbReference>
<comment type="subcellular location">
    <subcellularLocation>
        <location evidence="1">Cytoplasm</location>
        <location evidence="1">Cytosol</location>
    </subcellularLocation>
</comment>
<dbReference type="GO" id="GO:0006446">
    <property type="term" value="P:regulation of translational initiation"/>
    <property type="evidence" value="ECO:0007669"/>
    <property type="project" value="EnsemblFungi"/>
</dbReference>
<dbReference type="InterPro" id="IPR056764">
    <property type="entry name" value="LbH_EIF2B3/5"/>
</dbReference>
<dbReference type="Proteomes" id="UP000184330">
    <property type="component" value="Unassembled WGS sequence"/>
</dbReference>
<dbReference type="InterPro" id="IPR044123">
    <property type="entry name" value="W2_eIF2B_epsilon"/>
</dbReference>
<dbReference type="GO" id="GO:0031369">
    <property type="term" value="F:translation initiation factor binding"/>
    <property type="evidence" value="ECO:0007669"/>
    <property type="project" value="InterPro"/>
</dbReference>
<feature type="region of interest" description="Disordered" evidence="11">
    <location>
        <begin position="523"/>
        <end position="552"/>
    </location>
</feature>